<proteinExistence type="predicted"/>
<comment type="caution">
    <text evidence="4">The sequence shown here is derived from an EMBL/GenBank/DDBJ whole genome shotgun (WGS) entry which is preliminary data.</text>
</comment>
<sequence>MVPGPPRPRTPPDGVARGDVAAGTRVGTMGRPERDLSPEEGPLQAFAVALRRLREEAGSPTYRALSERAHYSPTVLSRAAGGRVFPSLEVTLAFVRACGGDEDAWARRWHRVSEEISGRVAEPPEPPAPAQSGDGPSSPIPAVAEAGGGHDTGPGGDPDGGPDAGSDAGRGGLAGRVRRRGRLLALAAVLVVAGAVALGAAARGVGLAPGWTSRNQHVTDRAGDASRAEDMDGDDPRARGCGDDLDTIDTLDAVPLNLPDGSRFGTLRLRRSPECDTAWASAHFDNPHLYTVWLAAHRPADNAQVRSQWSNNTPPGSYGDMLSLAPGCVWVEGWVVTGQGEGPHARTRCLR</sequence>
<feature type="region of interest" description="Disordered" evidence="1">
    <location>
        <begin position="116"/>
        <end position="173"/>
    </location>
</feature>
<feature type="compositionally biased region" description="Basic and acidic residues" evidence="1">
    <location>
        <begin position="217"/>
        <end position="237"/>
    </location>
</feature>
<evidence type="ECO:0000256" key="1">
    <source>
        <dbReference type="SAM" id="MobiDB-lite"/>
    </source>
</evidence>
<feature type="transmembrane region" description="Helical" evidence="2">
    <location>
        <begin position="183"/>
        <end position="202"/>
    </location>
</feature>
<dbReference type="SMART" id="SM00530">
    <property type="entry name" value="HTH_XRE"/>
    <property type="match status" value="1"/>
</dbReference>
<name>A0ABQ4GS77_9ACTN</name>
<keyword evidence="2" id="KW-0472">Membrane</keyword>
<organism evidence="4 5">
    <name type="scientific">Microbispora siamensis</name>
    <dbReference type="NCBI Taxonomy" id="564413"/>
    <lineage>
        <taxon>Bacteria</taxon>
        <taxon>Bacillati</taxon>
        <taxon>Actinomycetota</taxon>
        <taxon>Actinomycetes</taxon>
        <taxon>Streptosporangiales</taxon>
        <taxon>Streptosporangiaceae</taxon>
        <taxon>Microbispora</taxon>
    </lineage>
</organism>
<feature type="compositionally biased region" description="Pro residues" evidence="1">
    <location>
        <begin position="1"/>
        <end position="11"/>
    </location>
</feature>
<dbReference type="SUPFAM" id="SSF47413">
    <property type="entry name" value="lambda repressor-like DNA-binding domains"/>
    <property type="match status" value="1"/>
</dbReference>
<dbReference type="Proteomes" id="UP000660454">
    <property type="component" value="Unassembled WGS sequence"/>
</dbReference>
<dbReference type="Pfam" id="PF10901">
    <property type="entry name" value="DUF2690"/>
    <property type="match status" value="1"/>
</dbReference>
<gene>
    <name evidence="4" type="ORF">Msi02_50650</name>
</gene>
<feature type="domain" description="HTH cro/C1-type" evidence="3">
    <location>
        <begin position="49"/>
        <end position="105"/>
    </location>
</feature>
<dbReference type="CDD" id="cd00093">
    <property type="entry name" value="HTH_XRE"/>
    <property type="match status" value="1"/>
</dbReference>
<dbReference type="Pfam" id="PF13560">
    <property type="entry name" value="HTH_31"/>
    <property type="match status" value="1"/>
</dbReference>
<evidence type="ECO:0000313" key="5">
    <source>
        <dbReference type="Proteomes" id="UP000660454"/>
    </source>
</evidence>
<reference evidence="4 5" key="1">
    <citation type="submission" date="2021-01" db="EMBL/GenBank/DDBJ databases">
        <title>Whole genome shotgun sequence of Microbispora siamensis NBRC 104113.</title>
        <authorList>
            <person name="Komaki H."/>
            <person name="Tamura T."/>
        </authorList>
    </citation>
    <scope>NUCLEOTIDE SEQUENCE [LARGE SCALE GENOMIC DNA]</scope>
    <source>
        <strain evidence="4 5">NBRC 104113</strain>
    </source>
</reference>
<evidence type="ECO:0000313" key="4">
    <source>
        <dbReference type="EMBL" id="GIH64248.1"/>
    </source>
</evidence>
<accession>A0ABQ4GS77</accession>
<keyword evidence="2" id="KW-0812">Transmembrane</keyword>
<keyword evidence="5" id="KW-1185">Reference proteome</keyword>
<feature type="region of interest" description="Disordered" evidence="1">
    <location>
        <begin position="1"/>
        <end position="41"/>
    </location>
</feature>
<feature type="region of interest" description="Disordered" evidence="1">
    <location>
        <begin position="207"/>
        <end position="237"/>
    </location>
</feature>
<protein>
    <recommendedName>
        <fullName evidence="3">HTH cro/C1-type domain-containing protein</fullName>
    </recommendedName>
</protein>
<feature type="compositionally biased region" description="Gly residues" evidence="1">
    <location>
        <begin position="146"/>
        <end position="173"/>
    </location>
</feature>
<keyword evidence="2" id="KW-1133">Transmembrane helix</keyword>
<dbReference type="InterPro" id="IPR010982">
    <property type="entry name" value="Lambda_DNA-bd_dom_sf"/>
</dbReference>
<dbReference type="InterPro" id="IPR021224">
    <property type="entry name" value="DUF2690"/>
</dbReference>
<evidence type="ECO:0000259" key="3">
    <source>
        <dbReference type="SMART" id="SM00530"/>
    </source>
</evidence>
<dbReference type="EMBL" id="BOOF01000030">
    <property type="protein sequence ID" value="GIH64248.1"/>
    <property type="molecule type" value="Genomic_DNA"/>
</dbReference>
<dbReference type="InterPro" id="IPR001387">
    <property type="entry name" value="Cro/C1-type_HTH"/>
</dbReference>
<evidence type="ECO:0000256" key="2">
    <source>
        <dbReference type="SAM" id="Phobius"/>
    </source>
</evidence>